<dbReference type="InterPro" id="IPR011009">
    <property type="entry name" value="Kinase-like_dom_sf"/>
</dbReference>
<comment type="cofactor">
    <cofactor evidence="1 19">
        <name>Mg(2+)</name>
        <dbReference type="ChEBI" id="CHEBI:18420"/>
    </cofactor>
</comment>
<keyword evidence="5 19" id="KW-0723">Serine/threonine-protein kinase</keyword>
<keyword evidence="7 19" id="KW-0808">Transferase</keyword>
<feature type="compositionally biased region" description="Polar residues" evidence="20">
    <location>
        <begin position="577"/>
        <end position="588"/>
    </location>
</feature>
<dbReference type="Gene3D" id="1.10.510.10">
    <property type="entry name" value="Transferase(Phosphotransferase) domain 1"/>
    <property type="match status" value="1"/>
</dbReference>
<comment type="function">
    <text evidence="17">Plays a role in various cellular processes such as proliferation, differentiation and cell survival. The upstream activator of MAPK7 is the MAPK kinase MAP2K5. Upon activation, it translocates to the nucleus and phosphorylates various downstream targets including MEF2C. EGF activates MAPK7 through a Ras-independent and MAP2K5-dependent pathway. As part of the MAPK/ERK signaling pathway, acts as a negative regulator of apoptosis in cardiomyocytes via interaction with STUB1/CHIP and promotion of STUB1-mediated ubiquitination and degradation of ICER-type isoforms of CREM. May have a role in muscle cell differentiation. May be important for endothelial function and maintenance of blood vessel integrity. MAP2K5 and MAPK7 interact specifically with one another and not with MEK1/ERK1 or MEK2/ERK2 pathways. Phosphorylates SGK1 at Ser-78 and this is required for growth factor-induced cell cycle progression. Involved in the regulation of p53/TP53 by disrupting the PML-MDM2 interaction.</text>
</comment>
<keyword evidence="23" id="KW-1185">Reference proteome</keyword>
<feature type="compositionally biased region" description="Basic and acidic residues" evidence="20">
    <location>
        <begin position="752"/>
        <end position="770"/>
    </location>
</feature>
<evidence type="ECO:0000256" key="20">
    <source>
        <dbReference type="SAM" id="MobiDB-lite"/>
    </source>
</evidence>
<dbReference type="EC" id="2.7.11.24" evidence="19"/>
<feature type="compositionally biased region" description="Polar residues" evidence="20">
    <location>
        <begin position="1032"/>
        <end position="1049"/>
    </location>
</feature>
<evidence type="ECO:0000256" key="12">
    <source>
        <dbReference type="ARBA" id="ARBA00022990"/>
    </source>
</evidence>
<keyword evidence="10" id="KW-0221">Differentiation</keyword>
<accession>A0A9Q1FQH8</accession>
<dbReference type="PROSITE" id="PS50011">
    <property type="entry name" value="PROTEIN_KINASE_DOM"/>
    <property type="match status" value="1"/>
</dbReference>
<evidence type="ECO:0000256" key="18">
    <source>
        <dbReference type="PROSITE-ProRule" id="PRU10141"/>
    </source>
</evidence>
<evidence type="ECO:0000256" key="9">
    <source>
        <dbReference type="ARBA" id="ARBA00022777"/>
    </source>
</evidence>
<dbReference type="Pfam" id="PF00069">
    <property type="entry name" value="Pkinase"/>
    <property type="match status" value="1"/>
</dbReference>
<evidence type="ECO:0000256" key="5">
    <source>
        <dbReference type="ARBA" id="ARBA00022527"/>
    </source>
</evidence>
<comment type="catalytic activity">
    <reaction evidence="16">
        <text>L-seryl-[protein] + ATP = O-phospho-L-seryl-[protein] + ADP + H(+)</text>
        <dbReference type="Rhea" id="RHEA:17989"/>
        <dbReference type="Rhea" id="RHEA-COMP:9863"/>
        <dbReference type="Rhea" id="RHEA-COMP:11604"/>
        <dbReference type="ChEBI" id="CHEBI:15378"/>
        <dbReference type="ChEBI" id="CHEBI:29999"/>
        <dbReference type="ChEBI" id="CHEBI:30616"/>
        <dbReference type="ChEBI" id="CHEBI:83421"/>
        <dbReference type="ChEBI" id="CHEBI:456216"/>
        <dbReference type="EC" id="2.7.11.24"/>
    </reaction>
</comment>
<evidence type="ECO:0000256" key="16">
    <source>
        <dbReference type="ARBA" id="ARBA00048312"/>
    </source>
</evidence>
<dbReference type="SMART" id="SM00220">
    <property type="entry name" value="S_TKc"/>
    <property type="match status" value="1"/>
</dbReference>
<gene>
    <name evidence="22" type="ORF">SKAU_G00131610</name>
</gene>
<dbReference type="GO" id="GO:0016605">
    <property type="term" value="C:PML body"/>
    <property type="evidence" value="ECO:0007669"/>
    <property type="project" value="UniProtKB-SubCell"/>
</dbReference>
<keyword evidence="9 19" id="KW-0418">Kinase</keyword>
<protein>
    <recommendedName>
        <fullName evidence="19">Mitogen-activated protein kinase</fullName>
        <ecNumber evidence="19">2.7.11.24</ecNumber>
    </recommendedName>
</protein>
<dbReference type="PROSITE" id="PS00107">
    <property type="entry name" value="PROTEIN_KINASE_ATP"/>
    <property type="match status" value="1"/>
</dbReference>
<evidence type="ECO:0000256" key="4">
    <source>
        <dbReference type="ARBA" id="ARBA00022490"/>
    </source>
</evidence>
<evidence type="ECO:0000256" key="6">
    <source>
        <dbReference type="ARBA" id="ARBA00022553"/>
    </source>
</evidence>
<evidence type="ECO:0000313" key="22">
    <source>
        <dbReference type="EMBL" id="KAJ8364330.1"/>
    </source>
</evidence>
<dbReference type="InterPro" id="IPR003527">
    <property type="entry name" value="MAP_kinase_CS"/>
</dbReference>
<feature type="binding site" evidence="18">
    <location>
        <position position="163"/>
    </location>
    <ligand>
        <name>ATP</name>
        <dbReference type="ChEBI" id="CHEBI:30616"/>
    </ligand>
</feature>
<keyword evidence="14" id="KW-0131">Cell cycle</keyword>
<dbReference type="InterPro" id="IPR000719">
    <property type="entry name" value="Prot_kinase_dom"/>
</dbReference>
<dbReference type="GO" id="GO:0005524">
    <property type="term" value="F:ATP binding"/>
    <property type="evidence" value="ECO:0007669"/>
    <property type="project" value="UniProtKB-UniRule"/>
</dbReference>
<sequence>MKVRAGARRPRVNSETLLLLHAAANQIDHGSTRGSKNRGVRPYKCNALTTLSAISSKEGVNGEIAKTAAMTTETSLTTNMGEPNKTNDEQVELVSSNDIMATTASDTNTVAASNLALLKAHSLDVKFEVGDEYDIIETIGTGAYGVVSSARRRDNGQRVAIKKIPNAFEVVTNAKRTLRELKILKHFKHDNIIAIKDILQPALPHSAFKSVYVVLDLMESDLHQIIHSRQPLTPEHTRYFLYQLLRGLKYIHSANVIHRDLKPSNLLVNENCELKIGDFGMARGLSSHPEESRSFMTEYVATRWYRAPELMLFLHHYSLAIDMWSVGCIFAEMLGRKQLFPGKHYVHQLQLILHVLGTPPEDVIEAIGADRVRSYVQSLPSRSPIPLTSLYPQAEPFALDLLAAMLRFDPRERISVTQTLTHPYLAKYHDPEDEPICVPAFDFEFDKRSLSREQIKDAILGEIQDFHQKKQGNRRKIQFKPLLRQSNQCSLANNVTTTPIQQIQLQKLPNEEFQQKQDNIIDKLNNPTQASQNAFISGVPHLCKQDPPLPLHTQTESCQDVDMPSANSENGHPETIDLTTPVSAQATPIPNMIEGCLKMEGPSSNQMPITPVTQSHSLSQAPTLPSTSSQTPTSFSLPGPSLSLSQSQAQSLSQSLSRSLAKGGRGGAGDGTRKEGAISDDTKAALKAALLKSALRQRARDGSAGLIMEIGGGGGLASSLPSSLPVPELRRPVTAQERQREREEKRKRRQERARERERKMKEKEKREGKESLRGVVLSDNDKCLLERWRRMMDSKVLDDTCGNKDSKAVSLNVNTIRQTQVVMEKGHPLTNIDVRQDNKDASEQQVDKQQKGRQIKEKLVTQTNQNLPGFYQQPSLPASLPFSLTLTKEGSRDIVSGGVDTLDGCAFTKNSTPEEQAEFGGRNVHNTPENWTGQDSGVAAVLPQQVCVVLRSSSIAPSTSTKYSSQSSFPQPQMLALGPYVSKSTVFLQGEGLTVETNGNARIGHQNNNDSLPAPESAGEVRNIDKIFPSLTEQPCTLPQSPQSGPSVTSQPSQELSLSEQPGSSNIPDIHTVTLQLSKSQVEDVLPPIFSMTPKGSGAGYGVGFDLDDLLTQSFTDLQHSDIRDCHSDSAPLSASLLSDWLEVHRMTPADLESLQQELQLGSPMILSDTPTPPDT</sequence>
<evidence type="ECO:0000256" key="2">
    <source>
        <dbReference type="ARBA" id="ARBA00004322"/>
    </source>
</evidence>
<keyword evidence="13" id="KW-0539">Nucleus</keyword>
<evidence type="ECO:0000256" key="17">
    <source>
        <dbReference type="ARBA" id="ARBA00058403"/>
    </source>
</evidence>
<dbReference type="Gene3D" id="3.30.200.20">
    <property type="entry name" value="Phosphorylase Kinase, domain 1"/>
    <property type="match status" value="1"/>
</dbReference>
<organism evidence="22 23">
    <name type="scientific">Synaphobranchus kaupii</name>
    <name type="common">Kaup's arrowtooth eel</name>
    <dbReference type="NCBI Taxonomy" id="118154"/>
    <lineage>
        <taxon>Eukaryota</taxon>
        <taxon>Metazoa</taxon>
        <taxon>Chordata</taxon>
        <taxon>Craniata</taxon>
        <taxon>Vertebrata</taxon>
        <taxon>Euteleostomi</taxon>
        <taxon>Actinopterygii</taxon>
        <taxon>Neopterygii</taxon>
        <taxon>Teleostei</taxon>
        <taxon>Anguilliformes</taxon>
        <taxon>Synaphobranchidae</taxon>
        <taxon>Synaphobranchus</taxon>
    </lineage>
</organism>
<dbReference type="GO" id="GO:0004707">
    <property type="term" value="F:MAP kinase activity"/>
    <property type="evidence" value="ECO:0007669"/>
    <property type="project" value="UniProtKB-EC"/>
</dbReference>
<feature type="region of interest" description="Disordered" evidence="20">
    <location>
        <begin position="1032"/>
        <end position="1068"/>
    </location>
</feature>
<dbReference type="GO" id="GO:0005737">
    <property type="term" value="C:cytoplasm"/>
    <property type="evidence" value="ECO:0007669"/>
    <property type="project" value="UniProtKB-SubCell"/>
</dbReference>
<keyword evidence="6" id="KW-0597">Phosphoprotein</keyword>
<feature type="region of interest" description="Disordered" evidence="20">
    <location>
        <begin position="716"/>
        <end position="770"/>
    </location>
</feature>
<dbReference type="OrthoDB" id="192887at2759"/>
<dbReference type="Proteomes" id="UP001152622">
    <property type="component" value="Chromosome 4"/>
</dbReference>
<dbReference type="FunFam" id="3.30.200.20:FF:000242">
    <property type="entry name" value="Mitogen-activated protein kinase"/>
    <property type="match status" value="1"/>
</dbReference>
<dbReference type="PANTHER" id="PTHR24055">
    <property type="entry name" value="MITOGEN-ACTIVATED PROTEIN KINASE"/>
    <property type="match status" value="1"/>
</dbReference>
<evidence type="ECO:0000256" key="1">
    <source>
        <dbReference type="ARBA" id="ARBA00001946"/>
    </source>
</evidence>
<keyword evidence="4" id="KW-0963">Cytoplasm</keyword>
<keyword evidence="19" id="KW-0460">Magnesium</keyword>
<proteinExistence type="inferred from homology"/>
<feature type="compositionally biased region" description="Low complexity" evidence="20">
    <location>
        <begin position="1050"/>
        <end position="1062"/>
    </location>
</feature>
<dbReference type="GO" id="GO:0030154">
    <property type="term" value="P:cell differentiation"/>
    <property type="evidence" value="ECO:0007669"/>
    <property type="project" value="UniProtKB-KW"/>
</dbReference>
<dbReference type="CDD" id="cd07855">
    <property type="entry name" value="STKc_ERK5"/>
    <property type="match status" value="1"/>
</dbReference>
<dbReference type="SUPFAM" id="SSF56112">
    <property type="entry name" value="Protein kinase-like (PK-like)"/>
    <property type="match status" value="1"/>
</dbReference>
<dbReference type="AlphaFoldDB" id="A0A9Q1FQH8"/>
<evidence type="ECO:0000256" key="19">
    <source>
        <dbReference type="RuleBase" id="RU361165"/>
    </source>
</evidence>
<evidence type="ECO:0000256" key="13">
    <source>
        <dbReference type="ARBA" id="ARBA00023242"/>
    </source>
</evidence>
<feature type="region of interest" description="Disordered" evidence="20">
    <location>
        <begin position="835"/>
        <end position="854"/>
    </location>
</feature>
<dbReference type="GO" id="GO:0043066">
    <property type="term" value="P:negative regulation of apoptotic process"/>
    <property type="evidence" value="ECO:0007669"/>
    <property type="project" value="UniProtKB-ARBA"/>
</dbReference>
<feature type="domain" description="Protein kinase" evidence="21">
    <location>
        <begin position="133"/>
        <end position="425"/>
    </location>
</feature>
<comment type="catalytic activity">
    <reaction evidence="15 19">
        <text>L-threonyl-[protein] + ATP = O-phospho-L-threonyl-[protein] + ADP + H(+)</text>
        <dbReference type="Rhea" id="RHEA:46608"/>
        <dbReference type="Rhea" id="RHEA-COMP:11060"/>
        <dbReference type="Rhea" id="RHEA-COMP:11605"/>
        <dbReference type="ChEBI" id="CHEBI:15378"/>
        <dbReference type="ChEBI" id="CHEBI:30013"/>
        <dbReference type="ChEBI" id="CHEBI:30616"/>
        <dbReference type="ChEBI" id="CHEBI:61977"/>
        <dbReference type="ChEBI" id="CHEBI:456216"/>
        <dbReference type="EC" id="2.7.11.24"/>
    </reaction>
</comment>
<evidence type="ECO:0000256" key="15">
    <source>
        <dbReference type="ARBA" id="ARBA00047592"/>
    </source>
</evidence>
<evidence type="ECO:0000256" key="8">
    <source>
        <dbReference type="ARBA" id="ARBA00022741"/>
    </source>
</evidence>
<comment type="subcellular location">
    <subcellularLocation>
        <location evidence="3">Cytoplasm</location>
    </subcellularLocation>
    <subcellularLocation>
        <location evidence="2">Nucleus</location>
        <location evidence="2">PML body</location>
    </subcellularLocation>
</comment>
<feature type="region of interest" description="Disordered" evidence="20">
    <location>
        <begin position="998"/>
        <end position="1017"/>
    </location>
</feature>
<evidence type="ECO:0000256" key="11">
    <source>
        <dbReference type="ARBA" id="ARBA00022840"/>
    </source>
</evidence>
<evidence type="ECO:0000256" key="14">
    <source>
        <dbReference type="ARBA" id="ARBA00023306"/>
    </source>
</evidence>
<dbReference type="PROSITE" id="PS01351">
    <property type="entry name" value="MAPK"/>
    <property type="match status" value="1"/>
</dbReference>
<dbReference type="InterPro" id="IPR008271">
    <property type="entry name" value="Ser/Thr_kinase_AS"/>
</dbReference>
<evidence type="ECO:0000256" key="3">
    <source>
        <dbReference type="ARBA" id="ARBA00004496"/>
    </source>
</evidence>
<comment type="caution">
    <text evidence="22">The sequence shown here is derived from an EMBL/GenBank/DDBJ whole genome shotgun (WGS) entry which is preliminary data.</text>
</comment>
<feature type="compositionally biased region" description="Low complexity" evidence="20">
    <location>
        <begin position="617"/>
        <end position="662"/>
    </location>
</feature>
<reference evidence="22" key="1">
    <citation type="journal article" date="2023" name="Science">
        <title>Genome structures resolve the early diversification of teleost fishes.</title>
        <authorList>
            <person name="Parey E."/>
            <person name="Louis A."/>
            <person name="Montfort J."/>
            <person name="Bouchez O."/>
            <person name="Roques C."/>
            <person name="Iampietro C."/>
            <person name="Lluch J."/>
            <person name="Castinel A."/>
            <person name="Donnadieu C."/>
            <person name="Desvignes T."/>
            <person name="Floi Bucao C."/>
            <person name="Jouanno E."/>
            <person name="Wen M."/>
            <person name="Mejri S."/>
            <person name="Dirks R."/>
            <person name="Jansen H."/>
            <person name="Henkel C."/>
            <person name="Chen W.J."/>
            <person name="Zahm M."/>
            <person name="Cabau C."/>
            <person name="Klopp C."/>
            <person name="Thompson A.W."/>
            <person name="Robinson-Rechavi M."/>
            <person name="Braasch I."/>
            <person name="Lecointre G."/>
            <person name="Bobe J."/>
            <person name="Postlethwait J.H."/>
            <person name="Berthelot C."/>
            <person name="Roest Crollius H."/>
            <person name="Guiguen Y."/>
        </authorList>
    </citation>
    <scope>NUCLEOTIDE SEQUENCE</scope>
    <source>
        <strain evidence="22">WJC10195</strain>
    </source>
</reference>
<dbReference type="FunFam" id="1.10.510.10:FF:000013">
    <property type="entry name" value="Mitogen-activated protein kinase"/>
    <property type="match status" value="1"/>
</dbReference>
<keyword evidence="11 18" id="KW-0067">ATP-binding</keyword>
<keyword evidence="8 18" id="KW-0547">Nucleotide-binding</keyword>
<dbReference type="PROSITE" id="PS00108">
    <property type="entry name" value="PROTEIN_KINASE_ST"/>
    <property type="match status" value="1"/>
</dbReference>
<comment type="activity regulation">
    <text evidence="19">Activated by threonine and tyrosine phosphorylation.</text>
</comment>
<name>A0A9Q1FQH8_SYNKA</name>
<dbReference type="EMBL" id="JAINUF010000004">
    <property type="protein sequence ID" value="KAJ8364330.1"/>
    <property type="molecule type" value="Genomic_DNA"/>
</dbReference>
<keyword evidence="12" id="KW-0007">Acetylation</keyword>
<comment type="similarity">
    <text evidence="19">Belongs to the protein kinase superfamily. Ser/Thr protein kinase family. MAP kinase subfamily.</text>
</comment>
<feature type="compositionally biased region" description="Low complexity" evidence="20">
    <location>
        <begin position="717"/>
        <end position="727"/>
    </location>
</feature>
<evidence type="ECO:0000256" key="10">
    <source>
        <dbReference type="ARBA" id="ARBA00022782"/>
    </source>
</evidence>
<evidence type="ECO:0000313" key="23">
    <source>
        <dbReference type="Proteomes" id="UP001152622"/>
    </source>
</evidence>
<feature type="region of interest" description="Disordered" evidence="20">
    <location>
        <begin position="560"/>
        <end position="676"/>
    </location>
</feature>
<dbReference type="InterPro" id="IPR050117">
    <property type="entry name" value="MAPK"/>
</dbReference>
<feature type="compositionally biased region" description="Polar residues" evidence="20">
    <location>
        <begin position="998"/>
        <end position="1011"/>
    </location>
</feature>
<dbReference type="InterPro" id="IPR017441">
    <property type="entry name" value="Protein_kinase_ATP_BS"/>
</dbReference>
<feature type="compositionally biased region" description="Polar residues" evidence="20">
    <location>
        <begin position="602"/>
        <end position="616"/>
    </location>
</feature>
<evidence type="ECO:0000256" key="7">
    <source>
        <dbReference type="ARBA" id="ARBA00022679"/>
    </source>
</evidence>
<evidence type="ECO:0000259" key="21">
    <source>
        <dbReference type="PROSITE" id="PS50011"/>
    </source>
</evidence>